<evidence type="ECO:0000313" key="3">
    <source>
        <dbReference type="Proteomes" id="UP000315295"/>
    </source>
</evidence>
<dbReference type="EMBL" id="VIEB01000144">
    <property type="protein sequence ID" value="TQE04200.1"/>
    <property type="molecule type" value="Genomic_DNA"/>
</dbReference>
<sequence>MLEVFVAYLVAVDLTAVANSFVASGEAVIESVTSFVAVMPEAVTAVLEKVTC</sequence>
<name>A0A540N0X7_MALBA</name>
<evidence type="ECO:0000313" key="2">
    <source>
        <dbReference type="EMBL" id="TQE04200.1"/>
    </source>
</evidence>
<evidence type="ECO:0000256" key="1">
    <source>
        <dbReference type="SAM" id="SignalP"/>
    </source>
</evidence>
<protein>
    <submittedName>
        <fullName evidence="2">Uncharacterized protein</fullName>
    </submittedName>
</protein>
<accession>A0A540N0X7</accession>
<feature type="signal peptide" evidence="1">
    <location>
        <begin position="1"/>
        <end position="18"/>
    </location>
</feature>
<keyword evidence="3" id="KW-1185">Reference proteome</keyword>
<comment type="caution">
    <text evidence="2">The sequence shown here is derived from an EMBL/GenBank/DDBJ whole genome shotgun (WGS) entry which is preliminary data.</text>
</comment>
<feature type="chain" id="PRO_5022221572" evidence="1">
    <location>
        <begin position="19"/>
        <end position="52"/>
    </location>
</feature>
<reference evidence="2 3" key="1">
    <citation type="journal article" date="2019" name="G3 (Bethesda)">
        <title>Sequencing of a Wild Apple (Malus baccata) Genome Unravels the Differences Between Cultivated and Wild Apple Species Regarding Disease Resistance and Cold Tolerance.</title>
        <authorList>
            <person name="Chen X."/>
        </authorList>
    </citation>
    <scope>NUCLEOTIDE SEQUENCE [LARGE SCALE GENOMIC DNA]</scope>
    <source>
        <strain evidence="3">cv. Shandingzi</strain>
        <tissue evidence="2">Leaves</tissue>
    </source>
</reference>
<keyword evidence="1" id="KW-0732">Signal</keyword>
<proteinExistence type="predicted"/>
<dbReference type="AlphaFoldDB" id="A0A540N0X7"/>
<gene>
    <name evidence="2" type="ORF">C1H46_010194</name>
</gene>
<organism evidence="2 3">
    <name type="scientific">Malus baccata</name>
    <name type="common">Siberian crab apple</name>
    <name type="synonym">Pyrus baccata</name>
    <dbReference type="NCBI Taxonomy" id="106549"/>
    <lineage>
        <taxon>Eukaryota</taxon>
        <taxon>Viridiplantae</taxon>
        <taxon>Streptophyta</taxon>
        <taxon>Embryophyta</taxon>
        <taxon>Tracheophyta</taxon>
        <taxon>Spermatophyta</taxon>
        <taxon>Magnoliopsida</taxon>
        <taxon>eudicotyledons</taxon>
        <taxon>Gunneridae</taxon>
        <taxon>Pentapetalae</taxon>
        <taxon>rosids</taxon>
        <taxon>fabids</taxon>
        <taxon>Rosales</taxon>
        <taxon>Rosaceae</taxon>
        <taxon>Amygdaloideae</taxon>
        <taxon>Maleae</taxon>
        <taxon>Malus</taxon>
    </lineage>
</organism>
<dbReference type="Proteomes" id="UP000315295">
    <property type="component" value="Unassembled WGS sequence"/>
</dbReference>